<reference evidence="11 12" key="1">
    <citation type="journal article" date="2009" name="Science">
        <title>Green evolution and dynamic adaptations revealed by genomes of the marine picoeukaryotes Micromonas.</title>
        <authorList>
            <person name="Worden A.Z."/>
            <person name="Lee J.H."/>
            <person name="Mock T."/>
            <person name="Rouze P."/>
            <person name="Simmons M.P."/>
            <person name="Aerts A.L."/>
            <person name="Allen A.E."/>
            <person name="Cuvelier M.L."/>
            <person name="Derelle E."/>
            <person name="Everett M.V."/>
            <person name="Foulon E."/>
            <person name="Grimwood J."/>
            <person name="Gundlach H."/>
            <person name="Henrissat B."/>
            <person name="Napoli C."/>
            <person name="McDonald S.M."/>
            <person name="Parker M.S."/>
            <person name="Rombauts S."/>
            <person name="Salamov A."/>
            <person name="Von Dassow P."/>
            <person name="Badger J.H."/>
            <person name="Coutinho P.M."/>
            <person name="Demir E."/>
            <person name="Dubchak I."/>
            <person name="Gentemann C."/>
            <person name="Eikrem W."/>
            <person name="Gready J.E."/>
            <person name="John U."/>
            <person name="Lanier W."/>
            <person name="Lindquist E.A."/>
            <person name="Lucas S."/>
            <person name="Mayer K.F."/>
            <person name="Moreau H."/>
            <person name="Not F."/>
            <person name="Otillar R."/>
            <person name="Panaud O."/>
            <person name="Pangilinan J."/>
            <person name="Paulsen I."/>
            <person name="Piegu B."/>
            <person name="Poliakov A."/>
            <person name="Robbens S."/>
            <person name="Schmutz J."/>
            <person name="Toulza E."/>
            <person name="Wyss T."/>
            <person name="Zelensky A."/>
            <person name="Zhou K."/>
            <person name="Armbrust E.V."/>
            <person name="Bhattacharya D."/>
            <person name="Goodenough U.W."/>
            <person name="Van de Peer Y."/>
            <person name="Grigoriev I.V."/>
        </authorList>
    </citation>
    <scope>NUCLEOTIDE SEQUENCE [LARGE SCALE GENOMIC DNA]</scope>
    <source>
        <strain evidence="11 12">CCMP1545</strain>
    </source>
</reference>
<dbReference type="CDD" id="cd22959">
    <property type="entry name" value="DD_C11orf49"/>
    <property type="match status" value="1"/>
</dbReference>
<dbReference type="RefSeq" id="XP_003060810.1">
    <property type="nucleotide sequence ID" value="XM_003060764.1"/>
</dbReference>
<evidence type="ECO:0000256" key="4">
    <source>
        <dbReference type="ARBA" id="ARBA00022701"/>
    </source>
</evidence>
<dbReference type="GO" id="GO:0005874">
    <property type="term" value="C:microtubule"/>
    <property type="evidence" value="ECO:0007669"/>
    <property type="project" value="UniProtKB-KW"/>
</dbReference>
<comment type="similarity">
    <text evidence="6">Belongs to the CSTPP1 family.</text>
</comment>
<evidence type="ECO:0000256" key="2">
    <source>
        <dbReference type="ARBA" id="ARBA00022490"/>
    </source>
</evidence>
<feature type="compositionally biased region" description="Basic and acidic residues" evidence="9">
    <location>
        <begin position="204"/>
        <end position="213"/>
    </location>
</feature>
<evidence type="ECO:0000256" key="1">
    <source>
        <dbReference type="ARBA" id="ARBA00004607"/>
    </source>
</evidence>
<feature type="domain" description="Tubulin polyglutamylase complex subunit 1-like C-terminal" evidence="10">
    <location>
        <begin position="76"/>
        <end position="178"/>
    </location>
</feature>
<dbReference type="Proteomes" id="UP000001876">
    <property type="component" value="Unassembled WGS sequence"/>
</dbReference>
<evidence type="ECO:0000256" key="6">
    <source>
        <dbReference type="ARBA" id="ARBA00033750"/>
    </source>
</evidence>
<gene>
    <name evidence="11" type="ORF">MICPUCDRAFT_60403</name>
</gene>
<evidence type="ECO:0000313" key="11">
    <source>
        <dbReference type="EMBL" id="EEH55579.1"/>
    </source>
</evidence>
<organism evidence="12">
    <name type="scientific">Micromonas pusilla (strain CCMP1545)</name>
    <name type="common">Picoplanktonic green alga</name>
    <dbReference type="NCBI Taxonomy" id="564608"/>
    <lineage>
        <taxon>Eukaryota</taxon>
        <taxon>Viridiplantae</taxon>
        <taxon>Chlorophyta</taxon>
        <taxon>Mamiellophyceae</taxon>
        <taxon>Mamiellales</taxon>
        <taxon>Mamiellaceae</taxon>
        <taxon>Micromonas</taxon>
    </lineage>
</organism>
<keyword evidence="12" id="KW-1185">Reference proteome</keyword>
<accession>C1MY51</accession>
<sequence>MDAATRRAAAADATAASRAHPHPAPPIALDVAAFDRSSLTVYLNDALTLVFENRPEDPIAFCADYLRRVLSGAGPVPRAYQFLTLCPHHRTAFIDNAVVAFGVLEKERGGVSAGDAKAVMQMLCADFPREVAVAVLRALGRGDDDDAEDVDFFEFLGGVRACLAFEEALGEVERAFAMYGAADGDDAAGGGDGGENENENENVVDARDDSRTVPKSTLRDVLRRVGEDVGKRGDKRWDDFRALSTRVVDAIPGTRVTFSRFATAVFRAMAPSPSPASGGGGGVWDALA</sequence>
<evidence type="ECO:0000256" key="8">
    <source>
        <dbReference type="ARBA" id="ARBA00045673"/>
    </source>
</evidence>
<dbReference type="InterPro" id="IPR038968">
    <property type="entry name" value="CSTPP1"/>
</dbReference>
<evidence type="ECO:0000256" key="5">
    <source>
        <dbReference type="ARBA" id="ARBA00023212"/>
    </source>
</evidence>
<dbReference type="PANTHER" id="PTHR34252">
    <property type="entry name" value="UPF0705 PROTEIN C11ORF49"/>
    <property type="match status" value="1"/>
</dbReference>
<keyword evidence="3" id="KW-0597">Phosphoprotein</keyword>
<proteinExistence type="inferred from homology"/>
<dbReference type="InterPro" id="IPR057632">
    <property type="entry name" value="TPGS1_C"/>
</dbReference>
<dbReference type="AlphaFoldDB" id="C1MY51"/>
<dbReference type="GeneID" id="9685945"/>
<keyword evidence="2" id="KW-0963">Cytoplasm</keyword>
<comment type="subcellular location">
    <subcellularLocation>
        <location evidence="1">Cytoplasm</location>
        <location evidence="1">Cytoskeleton</location>
        <location evidence="1">Microtubule organizing center</location>
        <location evidence="1">Centrosome</location>
        <location evidence="1">Centriolar satellite</location>
    </subcellularLocation>
</comment>
<dbReference type="Pfam" id="PF24480">
    <property type="entry name" value="TPGS1_C"/>
    <property type="match status" value="1"/>
</dbReference>
<evidence type="ECO:0000259" key="10">
    <source>
        <dbReference type="Pfam" id="PF24480"/>
    </source>
</evidence>
<keyword evidence="5" id="KW-0206">Cytoskeleton</keyword>
<dbReference type="PANTHER" id="PTHR34252:SF1">
    <property type="entry name" value="CENTRIOLAR SATELLITE-ASSOCIATED TUBULIN POLYGLUTAMYLASE COMPLEX REGULATOR 1"/>
    <property type="match status" value="1"/>
</dbReference>
<name>C1MY51_MICPC</name>
<feature type="region of interest" description="Disordered" evidence="9">
    <location>
        <begin position="187"/>
        <end position="213"/>
    </location>
</feature>
<comment type="function">
    <text evidence="8">Regulator of the tubulin polyglutamylase complex (TPGC) that controls cytoskeletal organization, nuclear shape, and cilium disassembly by balancing microtubule and actin assembly. Regulates the assembly and stability of the TPGC and thereby modulates polyglutamylation of the microtubule, which antagonizes MAP4 binding.</text>
</comment>
<evidence type="ECO:0000313" key="12">
    <source>
        <dbReference type="Proteomes" id="UP000001876"/>
    </source>
</evidence>
<evidence type="ECO:0000256" key="9">
    <source>
        <dbReference type="SAM" id="MobiDB-lite"/>
    </source>
</evidence>
<dbReference type="KEGG" id="mpp:MICPUCDRAFT_60403"/>
<keyword evidence="4" id="KW-0493">Microtubule</keyword>
<protein>
    <recommendedName>
        <fullName evidence="7">Centriolar satellite-associated tubulin polyglutamylase complex regulator 1</fullName>
    </recommendedName>
</protein>
<dbReference type="EMBL" id="GG663742">
    <property type="protein sequence ID" value="EEH55579.1"/>
    <property type="molecule type" value="Genomic_DNA"/>
</dbReference>
<evidence type="ECO:0000256" key="7">
    <source>
        <dbReference type="ARBA" id="ARBA00033769"/>
    </source>
</evidence>
<dbReference type="OrthoDB" id="64214at2759"/>
<evidence type="ECO:0000256" key="3">
    <source>
        <dbReference type="ARBA" id="ARBA00022553"/>
    </source>
</evidence>